<feature type="coiled-coil region" evidence="1">
    <location>
        <begin position="161"/>
        <end position="195"/>
    </location>
</feature>
<sequence length="226" mass="26317">MEMTRADSELNEIRAERDRLKSQLDELSERSSSDISQLRTELKRVMEQLESRSQQLAETDAELQHYLSLRPGQTTREELDELKEMFAQLATHNERLEQELSHCRQELAQRDKVMTEQENVLRVRDQLISALHSRDQQEHGGALWPQDVVDGRRLIETNATLERKAVRCKAQEQYIKQLEKQVGSMQNVRISMEKRNAQLEHLVAEFSKQALLSGKHCVPRCNVALM</sequence>
<keyword evidence="1" id="KW-0175">Coiled coil</keyword>
<organism evidence="2 3">
    <name type="scientific">Frankliniella occidentalis</name>
    <name type="common">Western flower thrips</name>
    <name type="synonym">Euthrips occidentalis</name>
    <dbReference type="NCBI Taxonomy" id="133901"/>
    <lineage>
        <taxon>Eukaryota</taxon>
        <taxon>Metazoa</taxon>
        <taxon>Ecdysozoa</taxon>
        <taxon>Arthropoda</taxon>
        <taxon>Hexapoda</taxon>
        <taxon>Insecta</taxon>
        <taxon>Pterygota</taxon>
        <taxon>Neoptera</taxon>
        <taxon>Paraneoptera</taxon>
        <taxon>Thysanoptera</taxon>
        <taxon>Terebrantia</taxon>
        <taxon>Thripoidea</taxon>
        <taxon>Thripidae</taxon>
        <taxon>Frankliniella</taxon>
    </lineage>
</organism>
<protein>
    <submittedName>
        <fullName evidence="3">Uncharacterized protein LOC127752355</fullName>
    </submittedName>
</protein>
<name>A0A9C6XWF3_FRAOC</name>
<feature type="coiled-coil region" evidence="1">
    <location>
        <begin position="3"/>
        <end position="113"/>
    </location>
</feature>
<proteinExistence type="predicted"/>
<dbReference type="Proteomes" id="UP000504606">
    <property type="component" value="Unplaced"/>
</dbReference>
<dbReference type="Gene3D" id="1.10.287.1490">
    <property type="match status" value="1"/>
</dbReference>
<dbReference type="RefSeq" id="XP_052133455.1">
    <property type="nucleotide sequence ID" value="XM_052277495.1"/>
</dbReference>
<dbReference type="GeneID" id="127752355"/>
<dbReference type="AlphaFoldDB" id="A0A9C6XWF3"/>
<dbReference type="KEGG" id="foc:127752355"/>
<accession>A0A9C6XWF3</accession>
<reference evidence="3" key="1">
    <citation type="submission" date="2025-08" db="UniProtKB">
        <authorList>
            <consortium name="RefSeq"/>
        </authorList>
    </citation>
    <scope>IDENTIFICATION</scope>
    <source>
        <tissue evidence="3">Whole organism</tissue>
    </source>
</reference>
<evidence type="ECO:0000313" key="2">
    <source>
        <dbReference type="Proteomes" id="UP000504606"/>
    </source>
</evidence>
<evidence type="ECO:0000256" key="1">
    <source>
        <dbReference type="SAM" id="Coils"/>
    </source>
</evidence>
<gene>
    <name evidence="3" type="primary">LOC127752355</name>
</gene>
<keyword evidence="2" id="KW-1185">Reference proteome</keyword>
<evidence type="ECO:0000313" key="3">
    <source>
        <dbReference type="RefSeq" id="XP_052133455.1"/>
    </source>
</evidence>